<dbReference type="InParanoid" id="A0A3N4KAT6"/>
<feature type="transmembrane region" description="Helical" evidence="2">
    <location>
        <begin position="566"/>
        <end position="588"/>
    </location>
</feature>
<feature type="region of interest" description="Disordered" evidence="1">
    <location>
        <begin position="483"/>
        <end position="514"/>
    </location>
</feature>
<dbReference type="AlphaFoldDB" id="A0A3N4KAT6"/>
<dbReference type="EMBL" id="ML119178">
    <property type="protein sequence ID" value="RPB07620.1"/>
    <property type="molecule type" value="Genomic_DNA"/>
</dbReference>
<dbReference type="PANTHER" id="PTHR35043:SF7">
    <property type="entry name" value="TRANSCRIPTION FACTOR DOMAIN-CONTAINING PROTEIN"/>
    <property type="match status" value="1"/>
</dbReference>
<evidence type="ECO:0000256" key="2">
    <source>
        <dbReference type="SAM" id="Phobius"/>
    </source>
</evidence>
<dbReference type="PANTHER" id="PTHR35043">
    <property type="entry name" value="TRANSCRIPTION FACTOR DOMAIN-CONTAINING PROTEIN"/>
    <property type="match status" value="1"/>
</dbReference>
<evidence type="ECO:0000256" key="3">
    <source>
        <dbReference type="SAM" id="SignalP"/>
    </source>
</evidence>
<reference evidence="4 5" key="1">
    <citation type="journal article" date="2018" name="Nat. Ecol. Evol.">
        <title>Pezizomycetes genomes reveal the molecular basis of ectomycorrhizal truffle lifestyle.</title>
        <authorList>
            <person name="Murat C."/>
            <person name="Payen T."/>
            <person name="Noel B."/>
            <person name="Kuo A."/>
            <person name="Morin E."/>
            <person name="Chen J."/>
            <person name="Kohler A."/>
            <person name="Krizsan K."/>
            <person name="Balestrini R."/>
            <person name="Da Silva C."/>
            <person name="Montanini B."/>
            <person name="Hainaut M."/>
            <person name="Levati E."/>
            <person name="Barry K.W."/>
            <person name="Belfiori B."/>
            <person name="Cichocki N."/>
            <person name="Clum A."/>
            <person name="Dockter R.B."/>
            <person name="Fauchery L."/>
            <person name="Guy J."/>
            <person name="Iotti M."/>
            <person name="Le Tacon F."/>
            <person name="Lindquist E.A."/>
            <person name="Lipzen A."/>
            <person name="Malagnac F."/>
            <person name="Mello A."/>
            <person name="Molinier V."/>
            <person name="Miyauchi S."/>
            <person name="Poulain J."/>
            <person name="Riccioni C."/>
            <person name="Rubini A."/>
            <person name="Sitrit Y."/>
            <person name="Splivallo R."/>
            <person name="Traeger S."/>
            <person name="Wang M."/>
            <person name="Zifcakova L."/>
            <person name="Wipf D."/>
            <person name="Zambonelli A."/>
            <person name="Paolocci F."/>
            <person name="Nowrousian M."/>
            <person name="Ottonello S."/>
            <person name="Baldrian P."/>
            <person name="Spatafora J.W."/>
            <person name="Henrissat B."/>
            <person name="Nagy L.G."/>
            <person name="Aury J.M."/>
            <person name="Wincker P."/>
            <person name="Grigoriev I.V."/>
            <person name="Bonfante P."/>
            <person name="Martin F.M."/>
        </authorList>
    </citation>
    <scope>NUCLEOTIDE SEQUENCE [LARGE SCALE GENOMIC DNA]</scope>
    <source>
        <strain evidence="4 5">CCBAS932</strain>
    </source>
</reference>
<evidence type="ECO:0000313" key="5">
    <source>
        <dbReference type="Proteomes" id="UP000277580"/>
    </source>
</evidence>
<feature type="transmembrane region" description="Helical" evidence="2">
    <location>
        <begin position="119"/>
        <end position="141"/>
    </location>
</feature>
<gene>
    <name evidence="4" type="ORF">P167DRAFT_395681</name>
</gene>
<feature type="region of interest" description="Disordered" evidence="1">
    <location>
        <begin position="161"/>
        <end position="180"/>
    </location>
</feature>
<organism evidence="4 5">
    <name type="scientific">Morchella conica CCBAS932</name>
    <dbReference type="NCBI Taxonomy" id="1392247"/>
    <lineage>
        <taxon>Eukaryota</taxon>
        <taxon>Fungi</taxon>
        <taxon>Dikarya</taxon>
        <taxon>Ascomycota</taxon>
        <taxon>Pezizomycotina</taxon>
        <taxon>Pezizomycetes</taxon>
        <taxon>Pezizales</taxon>
        <taxon>Morchellaceae</taxon>
        <taxon>Morchella</taxon>
    </lineage>
</organism>
<feature type="transmembrane region" description="Helical" evidence="2">
    <location>
        <begin position="276"/>
        <end position="294"/>
    </location>
</feature>
<feature type="compositionally biased region" description="Polar residues" evidence="1">
    <location>
        <begin position="345"/>
        <end position="363"/>
    </location>
</feature>
<name>A0A3N4KAT6_9PEZI</name>
<evidence type="ECO:0000313" key="4">
    <source>
        <dbReference type="EMBL" id="RPB07620.1"/>
    </source>
</evidence>
<sequence>MFLPRPCALLFCALSFFLALALCDPLPQATVYTTAIITVTPSILSSTPTRTGPPTSCVVSRITGTDTTVPVIGNVRFRTEPSGRGTIGILISCTATYIFCVWTTVHPAVGETGKRRLRLWYKLVLTSIAITVPAGVMIYAFDEWRQARRLVNEWEANVKYHPKPEDGSHGGRPPKGPAKTLARGTDDFVPLHIGTAFFVLMGGFRIDNKHAEWSHMTKKERKKWNKKNIGGEEVYERPILSPQGFIKYVQSGRINQSTFNQVDVLDKGKGSNIAKIFAGFQALWLILQSIARWADNLPLTVLEIHVLIQIVCTSVIYAFWFRKPLDVGVPTTIKLAPALGRLPENENTPQSPGSTKIPQSPGSPISRPYVGGETLHIRTGTPSPSPFFRSDTRASRMTASTYNGNDAITITGSDAEYSDFVERPSENEEKQYIDESDTLTRKDMLYKPAVTRPLKAASSVQAKWVPVTAKAFLDVAAHVRPLEKAKNVDDETTSGQPQPQSKGEGEIPGPGPGLLRHSTTWKERIQCSETGFTAMMVVAQGFLVVLVASLHLGAWNTKFPSAAELWLWRASCFSMIGFPTWIVAVICFNNFDPLMASKNYDHDMVDILWLTHVEPDLNPSRVPQFALKNIHKAIKRHSLRASEVALPDKEKGTGSKQFRKAKMVQHYIMLYSCFFAVIFYGIASLFIAVESYLAMRYLEDKHFQSPRWSNFIPHF</sequence>
<feature type="signal peptide" evidence="3">
    <location>
        <begin position="1"/>
        <end position="23"/>
    </location>
</feature>
<feature type="transmembrane region" description="Helical" evidence="2">
    <location>
        <begin position="188"/>
        <end position="206"/>
    </location>
</feature>
<feature type="transmembrane region" description="Helical" evidence="2">
    <location>
        <begin position="300"/>
        <end position="320"/>
    </location>
</feature>
<evidence type="ECO:0000256" key="1">
    <source>
        <dbReference type="SAM" id="MobiDB-lite"/>
    </source>
</evidence>
<feature type="transmembrane region" description="Helical" evidence="2">
    <location>
        <begin position="532"/>
        <end position="554"/>
    </location>
</feature>
<keyword evidence="2" id="KW-0812">Transmembrane</keyword>
<feature type="transmembrane region" description="Helical" evidence="2">
    <location>
        <begin position="668"/>
        <end position="689"/>
    </location>
</feature>
<feature type="region of interest" description="Disordered" evidence="1">
    <location>
        <begin position="341"/>
        <end position="391"/>
    </location>
</feature>
<keyword evidence="3" id="KW-0732">Signal</keyword>
<proteinExistence type="predicted"/>
<keyword evidence="5" id="KW-1185">Reference proteome</keyword>
<feature type="transmembrane region" description="Helical" evidence="2">
    <location>
        <begin position="87"/>
        <end position="107"/>
    </location>
</feature>
<dbReference type="Proteomes" id="UP000277580">
    <property type="component" value="Unassembled WGS sequence"/>
</dbReference>
<keyword evidence="2" id="KW-0472">Membrane</keyword>
<keyword evidence="2" id="KW-1133">Transmembrane helix</keyword>
<dbReference type="STRING" id="1392247.A0A3N4KAT6"/>
<accession>A0A3N4KAT6</accession>
<dbReference type="OrthoDB" id="3061561at2759"/>
<feature type="chain" id="PRO_5018236358" evidence="3">
    <location>
        <begin position="24"/>
        <end position="715"/>
    </location>
</feature>
<protein>
    <submittedName>
        <fullName evidence="4">Uncharacterized protein</fullName>
    </submittedName>
</protein>